<organism evidence="6 7">
    <name type="scientific">Desulfomonile tiedjei (strain ATCC 49306 / DSM 6799 / DCB-1)</name>
    <dbReference type="NCBI Taxonomy" id="706587"/>
    <lineage>
        <taxon>Bacteria</taxon>
        <taxon>Pseudomonadati</taxon>
        <taxon>Thermodesulfobacteriota</taxon>
        <taxon>Desulfomonilia</taxon>
        <taxon>Desulfomonilales</taxon>
        <taxon>Desulfomonilaceae</taxon>
        <taxon>Desulfomonile</taxon>
    </lineage>
</organism>
<dbReference type="eggNOG" id="COG0582">
    <property type="taxonomic scope" value="Bacteria"/>
</dbReference>
<evidence type="ECO:0000256" key="1">
    <source>
        <dbReference type="ARBA" id="ARBA00008857"/>
    </source>
</evidence>
<dbReference type="GO" id="GO:0006310">
    <property type="term" value="P:DNA recombination"/>
    <property type="evidence" value="ECO:0007669"/>
    <property type="project" value="UniProtKB-KW"/>
</dbReference>
<dbReference type="KEGG" id="dti:Desti_5128"/>
<keyword evidence="3" id="KW-0233">DNA recombination</keyword>
<evidence type="ECO:0000256" key="3">
    <source>
        <dbReference type="ARBA" id="ARBA00023172"/>
    </source>
</evidence>
<dbReference type="HOGENOM" id="CLU_715211_0_0_7"/>
<evidence type="ECO:0000256" key="4">
    <source>
        <dbReference type="SAM" id="MobiDB-lite"/>
    </source>
</evidence>
<evidence type="ECO:0000259" key="5">
    <source>
        <dbReference type="PROSITE" id="PS51898"/>
    </source>
</evidence>
<dbReference type="Gene3D" id="1.10.443.10">
    <property type="entry name" value="Intergrase catalytic core"/>
    <property type="match status" value="1"/>
</dbReference>
<keyword evidence="7" id="KW-1185">Reference proteome</keyword>
<dbReference type="InterPro" id="IPR057084">
    <property type="entry name" value="Int_N"/>
</dbReference>
<reference evidence="7" key="1">
    <citation type="submission" date="2012-06" db="EMBL/GenBank/DDBJ databases">
        <title>Complete sequence of chromosome of Desulfomonile tiedjei DSM 6799.</title>
        <authorList>
            <person name="Lucas S."/>
            <person name="Copeland A."/>
            <person name="Lapidus A."/>
            <person name="Glavina del Rio T."/>
            <person name="Dalin E."/>
            <person name="Tice H."/>
            <person name="Bruce D."/>
            <person name="Goodwin L."/>
            <person name="Pitluck S."/>
            <person name="Peters L."/>
            <person name="Ovchinnikova G."/>
            <person name="Zeytun A."/>
            <person name="Lu M."/>
            <person name="Kyrpides N."/>
            <person name="Mavromatis K."/>
            <person name="Ivanova N."/>
            <person name="Brettin T."/>
            <person name="Detter J.C."/>
            <person name="Han C."/>
            <person name="Larimer F."/>
            <person name="Land M."/>
            <person name="Hauser L."/>
            <person name="Markowitz V."/>
            <person name="Cheng J.-F."/>
            <person name="Hugenholtz P."/>
            <person name="Woyke T."/>
            <person name="Wu D."/>
            <person name="Spring S."/>
            <person name="Schroeder M."/>
            <person name="Brambilla E."/>
            <person name="Klenk H.-P."/>
            <person name="Eisen J.A."/>
        </authorList>
    </citation>
    <scope>NUCLEOTIDE SEQUENCE [LARGE SCALE GENOMIC DNA]</scope>
    <source>
        <strain evidence="7">ATCC 49306 / DSM 6799 / DCB-1</strain>
    </source>
</reference>
<dbReference type="Pfam" id="PF24624">
    <property type="entry name" value="Int_N"/>
    <property type="match status" value="1"/>
</dbReference>
<evidence type="ECO:0000313" key="7">
    <source>
        <dbReference type="Proteomes" id="UP000006055"/>
    </source>
</evidence>
<name>I4CDU2_DESTA</name>
<dbReference type="STRING" id="706587.Desti_5128"/>
<dbReference type="OrthoDB" id="5429327at2"/>
<feature type="region of interest" description="Disordered" evidence="4">
    <location>
        <begin position="379"/>
        <end position="399"/>
    </location>
</feature>
<dbReference type="GO" id="GO:0003677">
    <property type="term" value="F:DNA binding"/>
    <property type="evidence" value="ECO:0007669"/>
    <property type="project" value="UniProtKB-KW"/>
</dbReference>
<feature type="domain" description="Tyr recombinase" evidence="5">
    <location>
        <begin position="189"/>
        <end position="365"/>
    </location>
</feature>
<dbReference type="Proteomes" id="UP000006055">
    <property type="component" value="Chromosome"/>
</dbReference>
<dbReference type="PANTHER" id="PTHR30349:SF41">
    <property type="entry name" value="INTEGRASE_RECOMBINASE PROTEIN MJ0367-RELATED"/>
    <property type="match status" value="1"/>
</dbReference>
<comment type="similarity">
    <text evidence="1">Belongs to the 'phage' integrase family.</text>
</comment>
<dbReference type="InterPro" id="IPR010998">
    <property type="entry name" value="Integrase_recombinase_N"/>
</dbReference>
<dbReference type="SUPFAM" id="SSF56349">
    <property type="entry name" value="DNA breaking-rejoining enzymes"/>
    <property type="match status" value="1"/>
</dbReference>
<dbReference type="EMBL" id="CP003360">
    <property type="protein sequence ID" value="AFM27733.1"/>
    <property type="molecule type" value="Genomic_DNA"/>
</dbReference>
<gene>
    <name evidence="6" type="ordered locus">Desti_5128</name>
</gene>
<dbReference type="Gene3D" id="1.10.150.130">
    <property type="match status" value="1"/>
</dbReference>
<dbReference type="AlphaFoldDB" id="I4CDU2"/>
<dbReference type="GO" id="GO:0015074">
    <property type="term" value="P:DNA integration"/>
    <property type="evidence" value="ECO:0007669"/>
    <property type="project" value="InterPro"/>
</dbReference>
<dbReference type="InterPro" id="IPR002104">
    <property type="entry name" value="Integrase_catalytic"/>
</dbReference>
<protein>
    <submittedName>
        <fullName evidence="6">Site-specific recombinase XerD</fullName>
    </submittedName>
</protein>
<dbReference type="CDD" id="cd00796">
    <property type="entry name" value="INT_Rci_Hp1_C"/>
    <property type="match status" value="1"/>
</dbReference>
<dbReference type="InterPro" id="IPR011010">
    <property type="entry name" value="DNA_brk_join_enz"/>
</dbReference>
<accession>I4CDU2</accession>
<dbReference type="InterPro" id="IPR050090">
    <property type="entry name" value="Tyrosine_recombinase_XerCD"/>
</dbReference>
<dbReference type="InterPro" id="IPR013762">
    <property type="entry name" value="Integrase-like_cat_sf"/>
</dbReference>
<dbReference type="PANTHER" id="PTHR30349">
    <property type="entry name" value="PHAGE INTEGRASE-RELATED"/>
    <property type="match status" value="1"/>
</dbReference>
<dbReference type="RefSeq" id="WP_014812835.1">
    <property type="nucleotide sequence ID" value="NC_018025.1"/>
</dbReference>
<keyword evidence="2" id="KW-0238">DNA-binding</keyword>
<dbReference type="PROSITE" id="PS51898">
    <property type="entry name" value="TYR_RECOMBINASE"/>
    <property type="match status" value="1"/>
</dbReference>
<evidence type="ECO:0000256" key="2">
    <source>
        <dbReference type="ARBA" id="ARBA00023125"/>
    </source>
</evidence>
<dbReference type="Pfam" id="PF00589">
    <property type="entry name" value="Phage_integrase"/>
    <property type="match status" value="1"/>
</dbReference>
<evidence type="ECO:0000313" key="6">
    <source>
        <dbReference type="EMBL" id="AFM27733.1"/>
    </source>
</evidence>
<proteinExistence type="inferred from homology"/>
<sequence length="399" mass="46388">MAVTKRKKGYYIYFRPFKQELVGVTTDARCKTEARQIEMALLKACRTGDYESLDPTTREVCVRMFQNQSWTLPNQLEATVPTSGELTLWEGIQQCLTYPGIKDSSNRERHEQAFLHVARLIGKDRSIKSIWVPDIEAYQVRRLDEGAAPSTVNKEKAALSKMFNVLIKLRLIEVNPAKLVKNLNEKSGEREVYLSHRDFNRIVQQLPPWERPVVQTLYYTGMRRGEALGLTRDRVNLKERMILLRPEDVKERRWKRVSIHRDLVPVLEEVLKVRSIGSDKIFLINGQPPNEDSLRKPWKKAVKELKFDPEPRVHDLRHTWKTNSMRSGMDPEIRESIMGHWFRGKTVAERYGRISDADLLREIDKVTFQHGETEILVSESKKKNPKELVPPSGKMLTNC</sequence>